<reference evidence="1 2" key="1">
    <citation type="submission" date="2014-11" db="EMBL/GenBank/DDBJ databases">
        <title>Genome sequence of Flavihumibacter solisilvae 3-3.</title>
        <authorList>
            <person name="Zhou G."/>
            <person name="Li M."/>
            <person name="Wang G."/>
        </authorList>
    </citation>
    <scope>NUCLEOTIDE SEQUENCE [LARGE SCALE GENOMIC DNA]</scope>
    <source>
        <strain evidence="1 2">3-3</strain>
    </source>
</reference>
<gene>
    <name evidence="1" type="ORF">OI18_13000</name>
</gene>
<dbReference type="OrthoDB" id="9813151at2"/>
<evidence type="ECO:0008006" key="3">
    <source>
        <dbReference type="Google" id="ProtNLM"/>
    </source>
</evidence>
<sequence>MKAHFSTVDNLASLKGGGKAGELIRRTNWSETPMGKPGELPSELFTCLGILLNSPIPMVLLWGKDMVFFCNDSYISIPGSGKSRPVIGEKAMNVLSEIWVTLSTSIEKVMKTRASVLQEERRFSLSPIFGQEGNITGVFVYL</sequence>
<accession>A0A0C1IIE1</accession>
<dbReference type="AlphaFoldDB" id="A0A0C1IIE1"/>
<dbReference type="RefSeq" id="WP_039140428.1">
    <property type="nucleotide sequence ID" value="NZ_JSVC01000015.1"/>
</dbReference>
<dbReference type="EMBL" id="JSVC01000015">
    <property type="protein sequence ID" value="KIC93960.1"/>
    <property type="molecule type" value="Genomic_DNA"/>
</dbReference>
<protein>
    <recommendedName>
        <fullName evidence="3">PAS domain-containing protein</fullName>
    </recommendedName>
</protein>
<organism evidence="1 2">
    <name type="scientific">Flavihumibacter solisilvae</name>
    <dbReference type="NCBI Taxonomy" id="1349421"/>
    <lineage>
        <taxon>Bacteria</taxon>
        <taxon>Pseudomonadati</taxon>
        <taxon>Bacteroidota</taxon>
        <taxon>Chitinophagia</taxon>
        <taxon>Chitinophagales</taxon>
        <taxon>Chitinophagaceae</taxon>
        <taxon>Flavihumibacter</taxon>
    </lineage>
</organism>
<evidence type="ECO:0000313" key="2">
    <source>
        <dbReference type="Proteomes" id="UP000031408"/>
    </source>
</evidence>
<keyword evidence="2" id="KW-1185">Reference proteome</keyword>
<dbReference type="Proteomes" id="UP000031408">
    <property type="component" value="Unassembled WGS sequence"/>
</dbReference>
<name>A0A0C1IIE1_9BACT</name>
<dbReference type="Gene3D" id="3.30.450.20">
    <property type="entry name" value="PAS domain"/>
    <property type="match status" value="1"/>
</dbReference>
<evidence type="ECO:0000313" key="1">
    <source>
        <dbReference type="EMBL" id="KIC93960.1"/>
    </source>
</evidence>
<proteinExistence type="predicted"/>
<comment type="caution">
    <text evidence="1">The sequence shown here is derived from an EMBL/GenBank/DDBJ whole genome shotgun (WGS) entry which is preliminary data.</text>
</comment>
<dbReference type="STRING" id="1349421.OI18_13000"/>